<sequence length="512" mass="53395">MSAFPFTFKHCARDIPAGAVVFLVAIPLCLGIALASGAPPISGLLAGIVGGVVVSLFSGSALSVSGPAAGLTVIVLGAISTIGFEKLMIATALAGVIQVVCGYLRLGKIGSYVPNAVIKGMLAAIGLILIMNQLPTAFGLDADAALDLSAPAQWLSAMAPLAILIAGVSLAILWFWEQPASHVLGPFRRIPAPLLAVLVALALDHLGPMMGLGALSANQHVSLPGLEGPASFLSQIALPDPSALLDPAVLITALTIALIASLETLLSIEAVDKIDPLARHSPPNQELKAQGVGNFVCGLIGALPITAVIVRSSANVQAGGRTRLASFIHGGLLLISAMFLAFALEWIPLACLAAILIHTGFKLAKPGMVASLYRAGWNRFIPFIVTVGTVVMTDLIKGVAAGVICGLFFLLKSSHRSTISFTKSGKECVLKIHQDISFINRARMRQYLDLVPEGSHLVIDARNASFIDPDIQEDMDAFIAGAEKRDITVELQSFDGVTATFSPQTLRLQHAA</sequence>
<dbReference type="Pfam" id="PF00916">
    <property type="entry name" value="Sulfate_transp"/>
    <property type="match status" value="1"/>
</dbReference>
<reference evidence="7 8" key="1">
    <citation type="submission" date="2023-04" db="EMBL/GenBank/DDBJ databases">
        <title>A long-awaited taxogenomic arrangement of the family Halomonadaceae.</title>
        <authorList>
            <person name="De La Haba R."/>
            <person name="Chuvochina M."/>
            <person name="Wittouck S."/>
            <person name="Arahal D.R."/>
            <person name="Sanchez-Porro C."/>
            <person name="Hugenholtz P."/>
            <person name="Ventosa A."/>
        </authorList>
    </citation>
    <scope>NUCLEOTIDE SEQUENCE [LARGE SCALE GENOMIC DNA]</scope>
    <source>
        <strain evidence="7 8">DSM 22428</strain>
    </source>
</reference>
<gene>
    <name evidence="7" type="ORF">QC825_00235</name>
</gene>
<organism evidence="7 8">
    <name type="scientific">Larsenimonas suaedae</name>
    <dbReference type="NCBI Taxonomy" id="1851019"/>
    <lineage>
        <taxon>Bacteria</taxon>
        <taxon>Pseudomonadati</taxon>
        <taxon>Pseudomonadota</taxon>
        <taxon>Gammaproteobacteria</taxon>
        <taxon>Oceanospirillales</taxon>
        <taxon>Halomonadaceae</taxon>
        <taxon>Larsenimonas</taxon>
    </lineage>
</organism>
<feature type="transmembrane region" description="Helical" evidence="5">
    <location>
        <begin position="292"/>
        <end position="312"/>
    </location>
</feature>
<feature type="transmembrane region" description="Helical" evidence="5">
    <location>
        <begin position="43"/>
        <end position="65"/>
    </location>
</feature>
<dbReference type="InterPro" id="IPR011547">
    <property type="entry name" value="SLC26A/SulP_dom"/>
</dbReference>
<dbReference type="InterPro" id="IPR001902">
    <property type="entry name" value="SLC26A/SulP_fam"/>
</dbReference>
<protein>
    <submittedName>
        <fullName evidence="7">SulP family inorganic anion transporter</fullName>
    </submittedName>
</protein>
<evidence type="ECO:0000256" key="3">
    <source>
        <dbReference type="ARBA" id="ARBA00022989"/>
    </source>
</evidence>
<feature type="domain" description="SLC26A/SulP transporter" evidence="6">
    <location>
        <begin position="13"/>
        <end position="374"/>
    </location>
</feature>
<feature type="transmembrane region" description="Helical" evidence="5">
    <location>
        <begin position="248"/>
        <end position="271"/>
    </location>
</feature>
<evidence type="ECO:0000256" key="1">
    <source>
        <dbReference type="ARBA" id="ARBA00004141"/>
    </source>
</evidence>
<feature type="transmembrane region" description="Helical" evidence="5">
    <location>
        <begin position="380"/>
        <end position="411"/>
    </location>
</feature>
<keyword evidence="4 5" id="KW-0472">Membrane</keyword>
<feature type="transmembrane region" description="Helical" evidence="5">
    <location>
        <begin position="332"/>
        <end position="359"/>
    </location>
</feature>
<comment type="caution">
    <text evidence="7">The sequence shown here is derived from an EMBL/GenBank/DDBJ whole genome shotgun (WGS) entry which is preliminary data.</text>
</comment>
<keyword evidence="3 5" id="KW-1133">Transmembrane helix</keyword>
<dbReference type="EMBL" id="JARWAO010000001">
    <property type="protein sequence ID" value="MDR5894494.1"/>
    <property type="molecule type" value="Genomic_DNA"/>
</dbReference>
<dbReference type="RefSeq" id="WP_251593468.1">
    <property type="nucleotide sequence ID" value="NZ_JAMLJI010000002.1"/>
</dbReference>
<evidence type="ECO:0000313" key="7">
    <source>
        <dbReference type="EMBL" id="MDR5894494.1"/>
    </source>
</evidence>
<evidence type="ECO:0000256" key="2">
    <source>
        <dbReference type="ARBA" id="ARBA00022692"/>
    </source>
</evidence>
<accession>A0ABU1GR41</accession>
<name>A0ABU1GR41_9GAMM</name>
<feature type="transmembrane region" description="Helical" evidence="5">
    <location>
        <begin position="195"/>
        <end position="217"/>
    </location>
</feature>
<evidence type="ECO:0000259" key="6">
    <source>
        <dbReference type="Pfam" id="PF00916"/>
    </source>
</evidence>
<proteinExistence type="predicted"/>
<keyword evidence="2 5" id="KW-0812">Transmembrane</keyword>
<evidence type="ECO:0000256" key="5">
    <source>
        <dbReference type="SAM" id="Phobius"/>
    </source>
</evidence>
<feature type="transmembrane region" description="Helical" evidence="5">
    <location>
        <begin position="154"/>
        <end position="175"/>
    </location>
</feature>
<keyword evidence="8" id="KW-1185">Reference proteome</keyword>
<comment type="subcellular location">
    <subcellularLocation>
        <location evidence="1">Membrane</location>
        <topology evidence="1">Multi-pass membrane protein</topology>
    </subcellularLocation>
</comment>
<feature type="transmembrane region" description="Helical" evidence="5">
    <location>
        <begin position="116"/>
        <end position="134"/>
    </location>
</feature>
<feature type="transmembrane region" description="Helical" evidence="5">
    <location>
        <begin position="71"/>
        <end position="104"/>
    </location>
</feature>
<evidence type="ECO:0000313" key="8">
    <source>
        <dbReference type="Proteomes" id="UP001269375"/>
    </source>
</evidence>
<evidence type="ECO:0000256" key="4">
    <source>
        <dbReference type="ARBA" id="ARBA00023136"/>
    </source>
</evidence>
<dbReference type="Proteomes" id="UP001269375">
    <property type="component" value="Unassembled WGS sequence"/>
</dbReference>
<feature type="transmembrane region" description="Helical" evidence="5">
    <location>
        <begin position="15"/>
        <end position="36"/>
    </location>
</feature>
<dbReference type="PANTHER" id="PTHR11814">
    <property type="entry name" value="SULFATE TRANSPORTER"/>
    <property type="match status" value="1"/>
</dbReference>